<dbReference type="GO" id="GO:0006508">
    <property type="term" value="P:proteolysis"/>
    <property type="evidence" value="ECO:0007669"/>
    <property type="project" value="InterPro"/>
</dbReference>
<sequence>MRLYYTFLSSWLLVSVALANPLIIHRRGRYETRRLSHLNNHESHLPYTCDTDQRLFLNRSDERYTSNWAGAVLTGTDYNFVTAEITVPTPKPPSQGPSLDEYCASAWVGIDGDTCSTAILQTGIEFCVRGNSISYDAWFEWYPAYSHSFSHRDISLSAGDRIKMTVNATSKISGTAVIENISTGQIASHAFSGPFEVHADLCGYNAEWIVEDFIESTVLVPFVDFEQVVFSKVLASRNGTLGGPVGSTLVDIKQKGVVLTSSSVTSDSVIVKHL</sequence>
<evidence type="ECO:0000313" key="4">
    <source>
        <dbReference type="EMBL" id="KAJ5220916.1"/>
    </source>
</evidence>
<dbReference type="GO" id="GO:0070007">
    <property type="term" value="F:glutamic-type endopeptidase activity"/>
    <property type="evidence" value="ECO:0007669"/>
    <property type="project" value="InterPro"/>
</dbReference>
<dbReference type="Pfam" id="PF01828">
    <property type="entry name" value="Peptidase_A4"/>
    <property type="match status" value="1"/>
</dbReference>
<accession>A0A9W9NJC2</accession>
<reference evidence="4" key="2">
    <citation type="journal article" date="2023" name="IMA Fungus">
        <title>Comparative genomic study of the Penicillium genus elucidates a diverse pangenome and 15 lateral gene transfer events.</title>
        <authorList>
            <person name="Petersen C."/>
            <person name="Sorensen T."/>
            <person name="Nielsen M.R."/>
            <person name="Sondergaard T.E."/>
            <person name="Sorensen J.L."/>
            <person name="Fitzpatrick D.A."/>
            <person name="Frisvad J.C."/>
            <person name="Nielsen K.L."/>
        </authorList>
    </citation>
    <scope>NUCLEOTIDE SEQUENCE</scope>
    <source>
        <strain evidence="4">IBT 23319</strain>
    </source>
</reference>
<dbReference type="PANTHER" id="PTHR37536:SF1">
    <property type="entry name" value="ASPERGILLOPEPSIN, PUTAITVE (AFU_ORTHOLOGUE AFUA_7G01200)"/>
    <property type="match status" value="1"/>
</dbReference>
<feature type="disulfide bond" evidence="2">
    <location>
        <begin position="115"/>
        <end position="202"/>
    </location>
</feature>
<keyword evidence="3" id="KW-0732">Signal</keyword>
<dbReference type="EMBL" id="JAPQKT010000009">
    <property type="protein sequence ID" value="KAJ5220916.1"/>
    <property type="molecule type" value="Genomic_DNA"/>
</dbReference>
<keyword evidence="2" id="KW-1015">Disulfide bond</keyword>
<dbReference type="AlphaFoldDB" id="A0A9W9NJC2"/>
<dbReference type="Gene3D" id="2.60.120.700">
    <property type="entry name" value="Peptidase G1"/>
    <property type="match status" value="1"/>
</dbReference>
<dbReference type="Proteomes" id="UP001147733">
    <property type="component" value="Unassembled WGS sequence"/>
</dbReference>
<dbReference type="InterPro" id="IPR013320">
    <property type="entry name" value="ConA-like_dom_sf"/>
</dbReference>
<dbReference type="PANTHER" id="PTHR37536">
    <property type="entry name" value="PUTATIVE (AFU_ORTHOLOGUE AFUA_3G02970)-RELATED"/>
    <property type="match status" value="1"/>
</dbReference>
<proteinExistence type="predicted"/>
<evidence type="ECO:0000256" key="3">
    <source>
        <dbReference type="SAM" id="SignalP"/>
    </source>
</evidence>
<protein>
    <recommendedName>
        <fullName evidence="6">Aspergillopepsin-2</fullName>
    </recommendedName>
</protein>
<evidence type="ECO:0000313" key="5">
    <source>
        <dbReference type="Proteomes" id="UP001147733"/>
    </source>
</evidence>
<evidence type="ECO:0000256" key="1">
    <source>
        <dbReference type="PIRSR" id="PIRSR600250-50"/>
    </source>
</evidence>
<feature type="active site" description="Proton acceptor" evidence="1">
    <location>
        <position position="211"/>
    </location>
</feature>
<dbReference type="GeneID" id="81387875"/>
<dbReference type="CDD" id="cd13426">
    <property type="entry name" value="Peptidase_G1"/>
    <property type="match status" value="1"/>
</dbReference>
<reference evidence="4" key="1">
    <citation type="submission" date="2022-11" db="EMBL/GenBank/DDBJ databases">
        <authorList>
            <person name="Petersen C."/>
        </authorList>
    </citation>
    <scope>NUCLEOTIDE SEQUENCE</scope>
    <source>
        <strain evidence="4">IBT 23319</strain>
    </source>
</reference>
<comment type="caution">
    <text evidence="4">The sequence shown here is derived from an EMBL/GenBank/DDBJ whole genome shotgun (WGS) entry which is preliminary data.</text>
</comment>
<dbReference type="PRINTS" id="PR00977">
    <property type="entry name" value="SCYTLDPTASE"/>
</dbReference>
<organism evidence="4 5">
    <name type="scientific">Penicillium citrinum</name>
    <dbReference type="NCBI Taxonomy" id="5077"/>
    <lineage>
        <taxon>Eukaryota</taxon>
        <taxon>Fungi</taxon>
        <taxon>Dikarya</taxon>
        <taxon>Ascomycota</taxon>
        <taxon>Pezizomycotina</taxon>
        <taxon>Eurotiomycetes</taxon>
        <taxon>Eurotiomycetidae</taxon>
        <taxon>Eurotiales</taxon>
        <taxon>Aspergillaceae</taxon>
        <taxon>Penicillium</taxon>
    </lineage>
</organism>
<evidence type="ECO:0008006" key="6">
    <source>
        <dbReference type="Google" id="ProtNLM"/>
    </source>
</evidence>
<feature type="chain" id="PRO_5040773097" description="Aspergillopepsin-2" evidence="3">
    <location>
        <begin position="20"/>
        <end position="274"/>
    </location>
</feature>
<name>A0A9W9NJC2_PENCI</name>
<keyword evidence="5" id="KW-1185">Reference proteome</keyword>
<gene>
    <name evidence="4" type="ORF">N7469_009803</name>
</gene>
<dbReference type="RefSeq" id="XP_056495839.1">
    <property type="nucleotide sequence ID" value="XM_056648708.1"/>
</dbReference>
<dbReference type="InterPro" id="IPR038656">
    <property type="entry name" value="Peptidase_G1_sf"/>
</dbReference>
<feature type="signal peptide" evidence="3">
    <location>
        <begin position="1"/>
        <end position="19"/>
    </location>
</feature>
<dbReference type="SUPFAM" id="SSF49899">
    <property type="entry name" value="Concanavalin A-like lectins/glucanases"/>
    <property type="match status" value="1"/>
</dbReference>
<dbReference type="InterPro" id="IPR000250">
    <property type="entry name" value="Peptidase_G1"/>
</dbReference>
<feature type="disulfide bond" evidence="2">
    <location>
        <begin position="103"/>
        <end position="127"/>
    </location>
</feature>
<dbReference type="OrthoDB" id="2862635at2759"/>
<evidence type="ECO:0000256" key="2">
    <source>
        <dbReference type="PIRSR" id="PIRSR600250-51"/>
    </source>
</evidence>